<sequence length="113" mass="13414">MKKYVLILISFLFIGCSYDKIYENRESDKQDAQKVINKFYFLVQENNKKEVFKLFSNRFFQEVGKERFEQILNKTDNDFGKIQDYELTNSWTQIIKGSNPISKYELGSVSLTV</sequence>
<evidence type="ECO:0000313" key="2">
    <source>
        <dbReference type="Proteomes" id="UP000007509"/>
    </source>
</evidence>
<dbReference type="EMBL" id="AKJY01000002">
    <property type="protein sequence ID" value="EJL76039.1"/>
    <property type="molecule type" value="Genomic_DNA"/>
</dbReference>
<comment type="caution">
    <text evidence="1">The sequence shown here is derived from an EMBL/GenBank/DDBJ whole genome shotgun (WGS) entry which is preliminary data.</text>
</comment>
<evidence type="ECO:0000313" key="1">
    <source>
        <dbReference type="EMBL" id="EJL76039.1"/>
    </source>
</evidence>
<accession>J3CPS1</accession>
<dbReference type="PROSITE" id="PS51257">
    <property type="entry name" value="PROKAR_LIPOPROTEIN"/>
    <property type="match status" value="1"/>
</dbReference>
<proteinExistence type="predicted"/>
<name>J3CPS1_9FLAO</name>
<organism evidence="1 2">
    <name type="scientific">Chryseobacterium populi</name>
    <dbReference type="NCBI Taxonomy" id="1144316"/>
    <lineage>
        <taxon>Bacteria</taxon>
        <taxon>Pseudomonadati</taxon>
        <taxon>Bacteroidota</taxon>
        <taxon>Flavobacteriia</taxon>
        <taxon>Flavobacteriales</taxon>
        <taxon>Weeksellaceae</taxon>
        <taxon>Chryseobacterium group</taxon>
        <taxon>Chryseobacterium</taxon>
    </lineage>
</organism>
<dbReference type="Proteomes" id="UP000007509">
    <property type="component" value="Unassembled WGS sequence"/>
</dbReference>
<reference evidence="1 2" key="1">
    <citation type="journal article" date="2012" name="J. Bacteriol.">
        <title>Twenty-one genome sequences from Pseudomonas species and 19 genome sequences from diverse bacteria isolated from the rhizosphere and endosphere of Populus deltoides.</title>
        <authorList>
            <person name="Brown S.D."/>
            <person name="Utturkar S.M."/>
            <person name="Klingeman D.M."/>
            <person name="Johnson C.M."/>
            <person name="Martin S.L."/>
            <person name="Land M.L."/>
            <person name="Lu T.Y."/>
            <person name="Schadt C.W."/>
            <person name="Doktycz M.J."/>
            <person name="Pelletier D.A."/>
        </authorList>
    </citation>
    <scope>NUCLEOTIDE SEQUENCE [LARGE SCALE GENOMIC DNA]</scope>
    <source>
        <strain evidence="1 2">CF314</strain>
    </source>
</reference>
<protein>
    <recommendedName>
        <fullName evidence="3">DUF4878 domain-containing protein</fullName>
    </recommendedName>
</protein>
<dbReference type="OrthoDB" id="883394at2"/>
<dbReference type="AlphaFoldDB" id="J3CPS1"/>
<gene>
    <name evidence="1" type="ORF">PMI13_00008</name>
</gene>
<keyword evidence="2" id="KW-1185">Reference proteome</keyword>
<evidence type="ECO:0008006" key="3">
    <source>
        <dbReference type="Google" id="ProtNLM"/>
    </source>
</evidence>
<dbReference type="RefSeq" id="WP_007839343.1">
    <property type="nucleotide sequence ID" value="NZ_AKJY01000002.1"/>
</dbReference>